<dbReference type="AlphaFoldDB" id="A0A9W6SSC6"/>
<dbReference type="PANTHER" id="PTHR35176">
    <property type="entry name" value="HEME OXYGENASE HI_0854-RELATED"/>
    <property type="match status" value="1"/>
</dbReference>
<evidence type="ECO:0000313" key="3">
    <source>
        <dbReference type="EMBL" id="GLZ81193.1"/>
    </source>
</evidence>
<evidence type="ECO:0000256" key="1">
    <source>
        <dbReference type="ARBA" id="ARBA00023002"/>
    </source>
</evidence>
<keyword evidence="4" id="KW-1185">Reference proteome</keyword>
<proteinExistence type="predicted"/>
<reference evidence="3" key="1">
    <citation type="submission" date="2023-03" db="EMBL/GenBank/DDBJ databases">
        <title>Actinorhabdospora filicis NBRC 111898.</title>
        <authorList>
            <person name="Ichikawa N."/>
            <person name="Sato H."/>
            <person name="Tonouchi N."/>
        </authorList>
    </citation>
    <scope>NUCLEOTIDE SEQUENCE</scope>
    <source>
        <strain evidence="3">NBRC 111898</strain>
    </source>
</reference>
<keyword evidence="1" id="KW-0560">Oxidoreductase</keyword>
<dbReference type="RefSeq" id="WP_285666600.1">
    <property type="nucleotide sequence ID" value="NZ_BSTX01000005.1"/>
</dbReference>
<evidence type="ECO:0000259" key="2">
    <source>
        <dbReference type="Pfam" id="PF01243"/>
    </source>
</evidence>
<dbReference type="InterPro" id="IPR011576">
    <property type="entry name" value="Pyridox_Oxase_N"/>
</dbReference>
<comment type="caution">
    <text evidence="3">The sequence shown here is derived from an EMBL/GenBank/DDBJ whole genome shotgun (WGS) entry which is preliminary data.</text>
</comment>
<gene>
    <name evidence="3" type="ORF">Afil01_60000</name>
</gene>
<evidence type="ECO:0000313" key="4">
    <source>
        <dbReference type="Proteomes" id="UP001165079"/>
    </source>
</evidence>
<dbReference type="GO" id="GO:0005829">
    <property type="term" value="C:cytosol"/>
    <property type="evidence" value="ECO:0007669"/>
    <property type="project" value="TreeGrafter"/>
</dbReference>
<name>A0A9W6SSC6_9ACTN</name>
<feature type="domain" description="Pyridoxamine 5'-phosphate oxidase N-terminal" evidence="2">
    <location>
        <begin position="32"/>
        <end position="148"/>
    </location>
</feature>
<dbReference type="GO" id="GO:0016627">
    <property type="term" value="F:oxidoreductase activity, acting on the CH-CH group of donors"/>
    <property type="evidence" value="ECO:0007669"/>
    <property type="project" value="TreeGrafter"/>
</dbReference>
<accession>A0A9W6SSC6</accession>
<dbReference type="Pfam" id="PF01243">
    <property type="entry name" value="PNPOx_N"/>
    <property type="match status" value="1"/>
</dbReference>
<dbReference type="PANTHER" id="PTHR35176:SF4">
    <property type="entry name" value="PYRIDOXAMINE 5'-PHOSPHATE OXIDASE-RELATED FMN-BINDING"/>
    <property type="match status" value="1"/>
</dbReference>
<dbReference type="InterPro" id="IPR012349">
    <property type="entry name" value="Split_barrel_FMN-bd"/>
</dbReference>
<dbReference type="SUPFAM" id="SSF50475">
    <property type="entry name" value="FMN-binding split barrel"/>
    <property type="match status" value="1"/>
</dbReference>
<dbReference type="GO" id="GO:0070967">
    <property type="term" value="F:coenzyme F420 binding"/>
    <property type="evidence" value="ECO:0007669"/>
    <property type="project" value="TreeGrafter"/>
</dbReference>
<organism evidence="3 4">
    <name type="scientific">Actinorhabdospora filicis</name>
    <dbReference type="NCBI Taxonomy" id="1785913"/>
    <lineage>
        <taxon>Bacteria</taxon>
        <taxon>Bacillati</taxon>
        <taxon>Actinomycetota</taxon>
        <taxon>Actinomycetes</taxon>
        <taxon>Micromonosporales</taxon>
        <taxon>Micromonosporaceae</taxon>
        <taxon>Actinorhabdospora</taxon>
    </lineage>
</organism>
<dbReference type="Proteomes" id="UP001165079">
    <property type="component" value="Unassembled WGS sequence"/>
</dbReference>
<sequence length="163" mass="17986">MFDSDPVPERPLAPASYGFPDDPAQRLPWRHAEERLSAARHYWLSTASASGVPHATPVWGVWVEGALYFDGPPTTRWARNLDENPRLTVHLESAEDVVIVSGRAEDLTLDERLGGLVVAAWDAKYGRFAPDPVGDGVRRLRPSRARAWSDSGLGDGTAWTLTR</sequence>
<dbReference type="Gene3D" id="2.30.110.10">
    <property type="entry name" value="Electron Transport, Fmn-binding Protein, Chain A"/>
    <property type="match status" value="1"/>
</dbReference>
<dbReference type="EMBL" id="BSTX01000005">
    <property type="protein sequence ID" value="GLZ81193.1"/>
    <property type="molecule type" value="Genomic_DNA"/>
</dbReference>
<protein>
    <recommendedName>
        <fullName evidence="2">Pyridoxamine 5'-phosphate oxidase N-terminal domain-containing protein</fullName>
    </recommendedName>
</protein>
<dbReference type="InterPro" id="IPR052019">
    <property type="entry name" value="F420H2_bilvrd_red/Heme_oxyg"/>
</dbReference>